<dbReference type="SUPFAM" id="SSF49764">
    <property type="entry name" value="HSP20-like chaperones"/>
    <property type="match status" value="1"/>
</dbReference>
<evidence type="ECO:0000313" key="3">
    <source>
        <dbReference type="EMBL" id="CAK9009247.1"/>
    </source>
</evidence>
<dbReference type="EMBL" id="CAXAMN010004446">
    <property type="protein sequence ID" value="CAK9009247.1"/>
    <property type="molecule type" value="Genomic_DNA"/>
</dbReference>
<dbReference type="InterPro" id="IPR007052">
    <property type="entry name" value="CS_dom"/>
</dbReference>
<gene>
    <name evidence="3" type="ORF">CCMP2556_LOCUS9571</name>
</gene>
<evidence type="ECO:0000256" key="1">
    <source>
        <dbReference type="SAM" id="MobiDB-lite"/>
    </source>
</evidence>
<evidence type="ECO:0000313" key="4">
    <source>
        <dbReference type="Proteomes" id="UP001642484"/>
    </source>
</evidence>
<protein>
    <recommendedName>
        <fullName evidence="2">CS domain-containing protein</fullName>
    </recommendedName>
</protein>
<evidence type="ECO:0000259" key="2">
    <source>
        <dbReference type="PROSITE" id="PS51203"/>
    </source>
</evidence>
<dbReference type="PROSITE" id="PS51203">
    <property type="entry name" value="CS"/>
    <property type="match status" value="1"/>
</dbReference>
<name>A0ABP0J4I7_9DINO</name>
<keyword evidence="4" id="KW-1185">Reference proteome</keyword>
<feature type="region of interest" description="Disordered" evidence="1">
    <location>
        <begin position="39"/>
        <end position="74"/>
    </location>
</feature>
<reference evidence="3 4" key="1">
    <citation type="submission" date="2024-02" db="EMBL/GenBank/DDBJ databases">
        <authorList>
            <person name="Chen Y."/>
            <person name="Shah S."/>
            <person name="Dougan E. K."/>
            <person name="Thang M."/>
            <person name="Chan C."/>
        </authorList>
    </citation>
    <scope>NUCLEOTIDE SEQUENCE [LARGE SCALE GENOMIC DNA]</scope>
</reference>
<dbReference type="InterPro" id="IPR008978">
    <property type="entry name" value="HSP20-like_chaperone"/>
</dbReference>
<accession>A0ABP0J4I7</accession>
<dbReference type="Proteomes" id="UP001642484">
    <property type="component" value="Unassembled WGS sequence"/>
</dbReference>
<dbReference type="CDD" id="cd06463">
    <property type="entry name" value="p23_like"/>
    <property type="match status" value="1"/>
</dbReference>
<dbReference type="Gene3D" id="2.60.40.790">
    <property type="match status" value="1"/>
</dbReference>
<sequence>MYQQTCIPIAFDWLMSSRMTQPTKGGNAMEGVEVPWVRRRGPQTKAQGGTKGQTARIEKSNRSSYRQEKTHPGNCPSIQEMSEWFCGTAVQPEPKALDVRANAKPFKEGVAKPFDKMTGQTETYQESKGLIVVTNGTGNLLAIQKDFLQWSSDQGAEACQASLVDVERTVLAPSRSGLSVESYFGLDVKETLQDKLQDFLQKETELVPEKAKVQKEVAPVPKPRGAARMKMCITPQHFSSLGTTFRDVQVDFEPRGFTIRAIDTGGYAWTAFSKPLPGDIDMERCKFKIDPSGKEVAINLYKANADESWWSLNRIELERPYTHKAEKAKSLKTMAENFI</sequence>
<organism evidence="3 4">
    <name type="scientific">Durusdinium trenchii</name>
    <dbReference type="NCBI Taxonomy" id="1381693"/>
    <lineage>
        <taxon>Eukaryota</taxon>
        <taxon>Sar</taxon>
        <taxon>Alveolata</taxon>
        <taxon>Dinophyceae</taxon>
        <taxon>Suessiales</taxon>
        <taxon>Symbiodiniaceae</taxon>
        <taxon>Durusdinium</taxon>
    </lineage>
</organism>
<comment type="caution">
    <text evidence="3">The sequence shown here is derived from an EMBL/GenBank/DDBJ whole genome shotgun (WGS) entry which is preliminary data.</text>
</comment>
<feature type="compositionally biased region" description="Basic and acidic residues" evidence="1">
    <location>
        <begin position="56"/>
        <end position="71"/>
    </location>
</feature>
<proteinExistence type="predicted"/>
<feature type="domain" description="CS" evidence="2">
    <location>
        <begin position="218"/>
        <end position="313"/>
    </location>
</feature>